<sequence length="83" mass="9080">MAEVVPFSEAKAHLSELAERVELEHARVLVTRNGRPSFVLMSPDDLDALEETLDILRDPELVASLKRSQEEAAQGSSLPLPSA</sequence>
<dbReference type="InterPro" id="IPR036165">
    <property type="entry name" value="YefM-like_sf"/>
</dbReference>
<evidence type="ECO:0000256" key="3">
    <source>
        <dbReference type="RuleBase" id="RU362080"/>
    </source>
</evidence>
<evidence type="ECO:0000313" key="4">
    <source>
        <dbReference type="EMBL" id="TVS90254.1"/>
    </source>
</evidence>
<dbReference type="PANTHER" id="PTHR33713:SF6">
    <property type="entry name" value="ANTITOXIN YEFM"/>
    <property type="match status" value="1"/>
</dbReference>
<dbReference type="EMBL" id="VMQU01000034">
    <property type="protein sequence ID" value="TVS90254.1"/>
    <property type="molecule type" value="Genomic_DNA"/>
</dbReference>
<evidence type="ECO:0000256" key="1">
    <source>
        <dbReference type="ARBA" id="ARBA00009981"/>
    </source>
</evidence>
<evidence type="ECO:0000313" key="5">
    <source>
        <dbReference type="Proteomes" id="UP000320513"/>
    </source>
</evidence>
<evidence type="ECO:0000256" key="2">
    <source>
        <dbReference type="ARBA" id="ARBA00022649"/>
    </source>
</evidence>
<dbReference type="OrthoDB" id="488160at2"/>
<dbReference type="SUPFAM" id="SSF143120">
    <property type="entry name" value="YefM-like"/>
    <property type="match status" value="1"/>
</dbReference>
<dbReference type="Proteomes" id="UP000320513">
    <property type="component" value="Unassembled WGS sequence"/>
</dbReference>
<proteinExistence type="inferred from homology"/>
<comment type="function">
    <text evidence="3">Antitoxin component of a type II toxin-antitoxin (TA) system.</text>
</comment>
<reference evidence="4 5" key="1">
    <citation type="submission" date="2019-07" db="EMBL/GenBank/DDBJ databases">
        <title>New Mycobacterium species.</title>
        <authorList>
            <person name="Tortoli E."/>
            <person name="Ghielmetti G."/>
            <person name="Friedel U."/>
            <person name="Trovato A."/>
        </authorList>
    </citation>
    <scope>NUCLEOTIDE SEQUENCE [LARGE SCALE GENOMIC DNA]</scope>
    <source>
        <strain evidence="4 5">16-83</strain>
    </source>
</reference>
<protein>
    <recommendedName>
        <fullName evidence="3">Antitoxin</fullName>
    </recommendedName>
</protein>
<dbReference type="PANTHER" id="PTHR33713">
    <property type="entry name" value="ANTITOXIN YAFN-RELATED"/>
    <property type="match status" value="1"/>
</dbReference>
<organism evidence="4 5">
    <name type="scientific">Mycobacterium helveticum</name>
    <dbReference type="NCBI Taxonomy" id="2592811"/>
    <lineage>
        <taxon>Bacteria</taxon>
        <taxon>Bacillati</taxon>
        <taxon>Actinomycetota</taxon>
        <taxon>Actinomycetes</taxon>
        <taxon>Mycobacteriales</taxon>
        <taxon>Mycobacteriaceae</taxon>
        <taxon>Mycobacterium</taxon>
    </lineage>
</organism>
<dbReference type="RefSeq" id="WP_144950844.1">
    <property type="nucleotide sequence ID" value="NZ_VMQU01000034.1"/>
</dbReference>
<gene>
    <name evidence="4" type="ORF">FPZ47_10355</name>
</gene>
<comment type="caution">
    <text evidence="4">The sequence shown here is derived from an EMBL/GenBank/DDBJ whole genome shotgun (WGS) entry which is preliminary data.</text>
</comment>
<accession>A0A557XW30</accession>
<dbReference type="InterPro" id="IPR051405">
    <property type="entry name" value="phD/YefM_antitoxin"/>
</dbReference>
<dbReference type="Gene3D" id="1.10.1220.170">
    <property type="match status" value="1"/>
</dbReference>
<keyword evidence="2" id="KW-1277">Toxin-antitoxin system</keyword>
<name>A0A557XW30_9MYCO</name>
<dbReference type="Pfam" id="PF02604">
    <property type="entry name" value="PhdYeFM_antitox"/>
    <property type="match status" value="1"/>
</dbReference>
<dbReference type="InterPro" id="IPR006442">
    <property type="entry name" value="Antitoxin_Phd/YefM"/>
</dbReference>
<keyword evidence="5" id="KW-1185">Reference proteome</keyword>
<dbReference type="AlphaFoldDB" id="A0A557XW30"/>
<dbReference type="NCBIfam" id="TIGR01552">
    <property type="entry name" value="phd_fam"/>
    <property type="match status" value="1"/>
</dbReference>
<comment type="similarity">
    <text evidence="1 3">Belongs to the phD/YefM antitoxin family.</text>
</comment>
<dbReference type="Gene3D" id="3.40.1620.10">
    <property type="entry name" value="YefM-like domain"/>
    <property type="match status" value="1"/>
</dbReference>